<keyword evidence="5 7" id="KW-1133">Transmembrane helix</keyword>
<feature type="transmembrane region" description="Helical" evidence="7">
    <location>
        <begin position="580"/>
        <end position="601"/>
    </location>
</feature>
<feature type="domain" description="SSD" evidence="8">
    <location>
        <begin position="204"/>
        <end position="329"/>
    </location>
</feature>
<dbReference type="InterPro" id="IPR000731">
    <property type="entry name" value="SSD"/>
</dbReference>
<evidence type="ECO:0000313" key="10">
    <source>
        <dbReference type="Proteomes" id="UP001143474"/>
    </source>
</evidence>
<dbReference type="InterPro" id="IPR004869">
    <property type="entry name" value="MMPL_dom"/>
</dbReference>
<keyword evidence="10" id="KW-1185">Reference proteome</keyword>
<feature type="transmembrane region" description="Helical" evidence="7">
    <location>
        <begin position="366"/>
        <end position="386"/>
    </location>
</feature>
<dbReference type="Pfam" id="PF03176">
    <property type="entry name" value="MMPL"/>
    <property type="match status" value="2"/>
</dbReference>
<evidence type="ECO:0000313" key="9">
    <source>
        <dbReference type="EMBL" id="GLK15463.1"/>
    </source>
</evidence>
<evidence type="ECO:0000256" key="1">
    <source>
        <dbReference type="ARBA" id="ARBA00004651"/>
    </source>
</evidence>
<feature type="transmembrane region" description="Helical" evidence="7">
    <location>
        <begin position="12"/>
        <end position="31"/>
    </location>
</feature>
<evidence type="ECO:0000256" key="7">
    <source>
        <dbReference type="SAM" id="Phobius"/>
    </source>
</evidence>
<feature type="transmembrane region" description="Helical" evidence="7">
    <location>
        <begin position="227"/>
        <end position="249"/>
    </location>
</feature>
<feature type="transmembrane region" description="Helical" evidence="7">
    <location>
        <begin position="628"/>
        <end position="648"/>
    </location>
</feature>
<evidence type="ECO:0000256" key="3">
    <source>
        <dbReference type="ARBA" id="ARBA00022475"/>
    </source>
</evidence>
<sequence>MFSALGRFAARRRLWVVVGTLIFTVVAGGWGSGVLSRLGGGAGFDDPGSESVHADEIVAGPLGRYANDIVALYESPDKTVDDPAFAGPLQSALAAVPRGDIVRLESYWTTKSPDFVSKDKHSTYVTIQLNSSVDQQRVLQLRAIQDKLKVSGLTVRFGGLTSMTDQVNRQTLRDLLFAESLSVPILLILLVLIFRSFVAASLPLLIGFTAAFGSFAVLRFVTLFTDISTFAIQVISILGLGLAIDYALLMVNRFREEMRAGHSTDEAVRRTMVTAGRTIAFSGLIVAMSFAGLTVFPSRFLLSMGYAGAGVTLLAVLATLTVLPAVLRYAGPRVNSRRERQGRAAQTPVTQGRWYRLAHAVMRRPLAVTAAIVVVLVGLGLPFLGVNWARPGDWVLPAQADARLVTQKLATEFSHDPAKLVTSVVEGRADTAALEAYARRLDTVGGVDSARITGVKDAQARLSLGYSSDPMSREARRMVEQLRAVPAPPGTKASFTGMPASRVDIVDMVVSRMPWMALFVAVVSFAVLFMAFGSVVLPLKSILLNLLSLSASFGAIKLIFQDGWLSGLLNFVPVGAIDVNFPVLIVAIAFGLAMDYEVFLLSRIREEIERTGDPVESIAVGVQHTARIITSAALLLVVVVGGFVISGITFMKMAGVGLIIAVVVDVTVVRGLLVPATMRLLGSAAWWAPAPLRRVWDRYGVRETSGASDAGERDMTPRPAGV</sequence>
<feature type="transmembrane region" description="Helical" evidence="7">
    <location>
        <begin position="175"/>
        <end position="194"/>
    </location>
</feature>
<dbReference type="AlphaFoldDB" id="A0A9W6MIY2"/>
<dbReference type="Gene3D" id="1.20.1640.10">
    <property type="entry name" value="Multidrug efflux transporter AcrB transmembrane domain"/>
    <property type="match status" value="2"/>
</dbReference>
<feature type="transmembrane region" description="Helical" evidence="7">
    <location>
        <begin position="306"/>
        <end position="330"/>
    </location>
</feature>
<dbReference type="SUPFAM" id="SSF82866">
    <property type="entry name" value="Multidrug efflux transporter AcrB transmembrane domain"/>
    <property type="match status" value="2"/>
</dbReference>
<proteinExistence type="inferred from homology"/>
<dbReference type="EMBL" id="BSEV01000054">
    <property type="protein sequence ID" value="GLK15463.1"/>
    <property type="molecule type" value="Genomic_DNA"/>
</dbReference>
<reference evidence="9" key="2">
    <citation type="submission" date="2023-01" db="EMBL/GenBank/DDBJ databases">
        <authorList>
            <person name="Sun Q."/>
            <person name="Evtushenko L."/>
        </authorList>
    </citation>
    <scope>NUCLEOTIDE SEQUENCE</scope>
    <source>
        <strain evidence="9">VKM Ac-2007</strain>
    </source>
</reference>
<accession>A0A9W6MIY2</accession>
<organism evidence="9 10">
    <name type="scientific">Streptosporangium carneum</name>
    <dbReference type="NCBI Taxonomy" id="47481"/>
    <lineage>
        <taxon>Bacteria</taxon>
        <taxon>Bacillati</taxon>
        <taxon>Actinomycetota</taxon>
        <taxon>Actinomycetes</taxon>
        <taxon>Streptosporangiales</taxon>
        <taxon>Streptosporangiaceae</taxon>
        <taxon>Streptosporangium</taxon>
    </lineage>
</organism>
<dbReference type="PANTHER" id="PTHR33406:SF11">
    <property type="entry name" value="MEMBRANE PROTEIN SCO6666-RELATED"/>
    <property type="match status" value="1"/>
</dbReference>
<comment type="similarity">
    <text evidence="2">Belongs to the resistance-nodulation-cell division (RND) (TC 2.A.6) family. MmpL subfamily.</text>
</comment>
<evidence type="ECO:0000256" key="5">
    <source>
        <dbReference type="ARBA" id="ARBA00022989"/>
    </source>
</evidence>
<dbReference type="GO" id="GO:0005886">
    <property type="term" value="C:plasma membrane"/>
    <property type="evidence" value="ECO:0007669"/>
    <property type="project" value="UniProtKB-SubCell"/>
</dbReference>
<keyword evidence="6 7" id="KW-0472">Membrane</keyword>
<dbReference type="PANTHER" id="PTHR33406">
    <property type="entry name" value="MEMBRANE PROTEIN MJ1562-RELATED"/>
    <property type="match status" value="1"/>
</dbReference>
<comment type="subcellular location">
    <subcellularLocation>
        <location evidence="1">Cell membrane</location>
        <topology evidence="1">Multi-pass membrane protein</topology>
    </subcellularLocation>
</comment>
<dbReference type="Proteomes" id="UP001143474">
    <property type="component" value="Unassembled WGS sequence"/>
</dbReference>
<gene>
    <name evidence="9" type="ORF">GCM10017600_88760</name>
</gene>
<feature type="transmembrane region" description="Helical" evidence="7">
    <location>
        <begin position="542"/>
        <end position="560"/>
    </location>
</feature>
<feature type="transmembrane region" description="Helical" evidence="7">
    <location>
        <begin position="201"/>
        <end position="221"/>
    </location>
</feature>
<feature type="transmembrane region" description="Helical" evidence="7">
    <location>
        <begin position="279"/>
        <end position="300"/>
    </location>
</feature>
<evidence type="ECO:0000256" key="6">
    <source>
        <dbReference type="ARBA" id="ARBA00023136"/>
    </source>
</evidence>
<dbReference type="PROSITE" id="PS50156">
    <property type="entry name" value="SSD"/>
    <property type="match status" value="1"/>
</dbReference>
<feature type="transmembrane region" description="Helical" evidence="7">
    <location>
        <begin position="515"/>
        <end position="535"/>
    </location>
</feature>
<comment type="caution">
    <text evidence="9">The sequence shown here is derived from an EMBL/GenBank/DDBJ whole genome shotgun (WGS) entry which is preliminary data.</text>
</comment>
<evidence type="ECO:0000256" key="4">
    <source>
        <dbReference type="ARBA" id="ARBA00022692"/>
    </source>
</evidence>
<evidence type="ECO:0000256" key="2">
    <source>
        <dbReference type="ARBA" id="ARBA00010157"/>
    </source>
</evidence>
<evidence type="ECO:0000259" key="8">
    <source>
        <dbReference type="PROSITE" id="PS50156"/>
    </source>
</evidence>
<feature type="transmembrane region" description="Helical" evidence="7">
    <location>
        <begin position="654"/>
        <end position="673"/>
    </location>
</feature>
<keyword evidence="3" id="KW-1003">Cell membrane</keyword>
<dbReference type="RefSeq" id="WP_271223674.1">
    <property type="nucleotide sequence ID" value="NZ_BAAAVD010000017.1"/>
</dbReference>
<keyword evidence="4 7" id="KW-0812">Transmembrane</keyword>
<reference evidence="9" key="1">
    <citation type="journal article" date="2014" name="Int. J. Syst. Evol. Microbiol.">
        <title>Complete genome sequence of Corynebacterium casei LMG S-19264T (=DSM 44701T), isolated from a smear-ripened cheese.</title>
        <authorList>
            <consortium name="US DOE Joint Genome Institute (JGI-PGF)"/>
            <person name="Walter F."/>
            <person name="Albersmeier A."/>
            <person name="Kalinowski J."/>
            <person name="Ruckert C."/>
        </authorList>
    </citation>
    <scope>NUCLEOTIDE SEQUENCE</scope>
    <source>
        <strain evidence="9">VKM Ac-2007</strain>
    </source>
</reference>
<protein>
    <submittedName>
        <fullName evidence="9">Membrane protein</fullName>
    </submittedName>
</protein>
<name>A0A9W6MIY2_9ACTN</name>
<dbReference type="InterPro" id="IPR050545">
    <property type="entry name" value="Mycobact_MmpL"/>
</dbReference>